<dbReference type="InterPro" id="IPR050275">
    <property type="entry name" value="PGM_Phosphatase"/>
</dbReference>
<evidence type="ECO:0000256" key="1">
    <source>
        <dbReference type="PIRSR" id="PIRSR613078-1"/>
    </source>
</evidence>
<dbReference type="CDD" id="cd07067">
    <property type="entry name" value="HP_PGM_like"/>
    <property type="match status" value="1"/>
</dbReference>
<dbReference type="GO" id="GO:0005737">
    <property type="term" value="C:cytoplasm"/>
    <property type="evidence" value="ECO:0007669"/>
    <property type="project" value="TreeGrafter"/>
</dbReference>
<evidence type="ECO:0000256" key="2">
    <source>
        <dbReference type="PIRSR" id="PIRSR613078-2"/>
    </source>
</evidence>
<sequence length="226" mass="24566">MTALTTITLARHGRTPWHEGNRYTGSSDIGIDDEGRRQARALAAWAREAKPDVLYASTMLRARQTAEPIAEALGLPVQTDERLRELDFGDAEGLTLAELRQTHPRAVELFLTDAAVHHLPGGEHPERAADRATEALTEIAARHAGQEIFAICHNTILRLIVCRFTGIPLGTYRTALRGMAPTATMQLSFRADGAVTLEYYNRIPALAAAAPASSSEEKETADVQGS</sequence>
<dbReference type="InterPro" id="IPR013078">
    <property type="entry name" value="His_Pase_superF_clade-1"/>
</dbReference>
<protein>
    <submittedName>
        <fullName evidence="3">Histidine phosphatase family protein</fullName>
    </submittedName>
</protein>
<reference evidence="3 4" key="1">
    <citation type="submission" date="2019-11" db="EMBL/GenBank/DDBJ databases">
        <authorList>
            <person name="Li X.-J."/>
            <person name="Feng X.-M."/>
        </authorList>
    </citation>
    <scope>NUCLEOTIDE SEQUENCE [LARGE SCALE GENOMIC DNA]</scope>
    <source>
        <strain evidence="3 4">XMNu-373</strain>
    </source>
</reference>
<dbReference type="SUPFAM" id="SSF53254">
    <property type="entry name" value="Phosphoglycerate mutase-like"/>
    <property type="match status" value="1"/>
</dbReference>
<dbReference type="SMART" id="SM00855">
    <property type="entry name" value="PGAM"/>
    <property type="match status" value="1"/>
</dbReference>
<keyword evidence="4" id="KW-1185">Reference proteome</keyword>
<accession>A0A7K3MC28</accession>
<evidence type="ECO:0000313" key="3">
    <source>
        <dbReference type="EMBL" id="NDL60875.1"/>
    </source>
</evidence>
<feature type="active site" description="Tele-phosphohistidine intermediate" evidence="1">
    <location>
        <position position="12"/>
    </location>
</feature>
<dbReference type="PANTHER" id="PTHR48100">
    <property type="entry name" value="BROAD-SPECIFICITY PHOSPHATASE YOR283W-RELATED"/>
    <property type="match status" value="1"/>
</dbReference>
<dbReference type="EMBL" id="WLZY01000015">
    <property type="protein sequence ID" value="NDL60875.1"/>
    <property type="molecule type" value="Genomic_DNA"/>
</dbReference>
<dbReference type="PANTHER" id="PTHR48100:SF1">
    <property type="entry name" value="HISTIDINE PHOSPHATASE FAMILY PROTEIN-RELATED"/>
    <property type="match status" value="1"/>
</dbReference>
<dbReference type="GO" id="GO:0016791">
    <property type="term" value="F:phosphatase activity"/>
    <property type="evidence" value="ECO:0007669"/>
    <property type="project" value="TreeGrafter"/>
</dbReference>
<feature type="active site" description="Proton donor/acceptor" evidence="1">
    <location>
        <position position="85"/>
    </location>
</feature>
<evidence type="ECO:0000313" key="4">
    <source>
        <dbReference type="Proteomes" id="UP000460435"/>
    </source>
</evidence>
<proteinExistence type="predicted"/>
<comment type="caution">
    <text evidence="3">The sequence shown here is derived from an EMBL/GenBank/DDBJ whole genome shotgun (WGS) entry which is preliminary data.</text>
</comment>
<name>A0A7K3MC28_9ACTN</name>
<dbReference type="Gene3D" id="3.40.50.1240">
    <property type="entry name" value="Phosphoglycerate mutase-like"/>
    <property type="match status" value="1"/>
</dbReference>
<dbReference type="Proteomes" id="UP000460435">
    <property type="component" value="Unassembled WGS sequence"/>
</dbReference>
<dbReference type="Pfam" id="PF00300">
    <property type="entry name" value="His_Phos_1"/>
    <property type="match status" value="1"/>
</dbReference>
<feature type="binding site" evidence="2">
    <location>
        <begin position="24"/>
        <end position="25"/>
    </location>
    <ligand>
        <name>substrate</name>
    </ligand>
</feature>
<gene>
    <name evidence="3" type="ORF">F7O44_27750</name>
</gene>
<dbReference type="RefSeq" id="WP_162453589.1">
    <property type="nucleotide sequence ID" value="NZ_WLZY01000015.1"/>
</dbReference>
<dbReference type="InterPro" id="IPR029033">
    <property type="entry name" value="His_PPase_superfam"/>
</dbReference>
<feature type="binding site" evidence="2">
    <location>
        <position position="61"/>
    </location>
    <ligand>
        <name>substrate</name>
    </ligand>
</feature>
<organism evidence="3 4">
    <name type="scientific">Phytoactinopolyspora mesophila</name>
    <dbReference type="NCBI Taxonomy" id="2650750"/>
    <lineage>
        <taxon>Bacteria</taxon>
        <taxon>Bacillati</taxon>
        <taxon>Actinomycetota</taxon>
        <taxon>Actinomycetes</taxon>
        <taxon>Jiangellales</taxon>
        <taxon>Jiangellaceae</taxon>
        <taxon>Phytoactinopolyspora</taxon>
    </lineage>
</organism>
<dbReference type="AlphaFoldDB" id="A0A7K3MC28"/>